<evidence type="ECO:0000313" key="3">
    <source>
        <dbReference type="EMBL" id="NJQ00712.1"/>
    </source>
</evidence>
<protein>
    <submittedName>
        <fullName evidence="3">D-galactonate dehydratase family protein</fullName>
    </submittedName>
</protein>
<accession>A0ABX1BYD8</accession>
<dbReference type="SUPFAM" id="SSF51604">
    <property type="entry name" value="Enolase C-terminal domain-like"/>
    <property type="match status" value="1"/>
</dbReference>
<dbReference type="PROSITE" id="PS00908">
    <property type="entry name" value="MR_MLE_1"/>
    <property type="match status" value="1"/>
</dbReference>
<feature type="domain" description="Mandelate racemase/muconate lactonizing enzyme C-terminal" evidence="2">
    <location>
        <begin position="150"/>
        <end position="280"/>
    </location>
</feature>
<dbReference type="Proteomes" id="UP000695264">
    <property type="component" value="Unassembled WGS sequence"/>
</dbReference>
<dbReference type="InterPro" id="IPR029065">
    <property type="entry name" value="Enolase_C-like"/>
</dbReference>
<dbReference type="InterPro" id="IPR036849">
    <property type="entry name" value="Enolase-like_C_sf"/>
</dbReference>
<dbReference type="RefSeq" id="WP_168101301.1">
    <property type="nucleotide sequence ID" value="NZ_JAATEN010000005.1"/>
</dbReference>
<dbReference type="Gene3D" id="3.30.390.10">
    <property type="entry name" value="Enolase-like, N-terminal domain"/>
    <property type="match status" value="1"/>
</dbReference>
<dbReference type="SUPFAM" id="SSF54826">
    <property type="entry name" value="Enolase N-terminal domain-like"/>
    <property type="match status" value="1"/>
</dbReference>
<dbReference type="NCBIfam" id="NF043051">
    <property type="entry name" value="ManoateDhtManD"/>
    <property type="match status" value="1"/>
</dbReference>
<gene>
    <name evidence="3" type="ORF">HCK00_09220</name>
</gene>
<reference evidence="3 4" key="1">
    <citation type="submission" date="2020-03" db="EMBL/GenBank/DDBJ databases">
        <title>WGS of actinomycetes isolated from Thailand.</title>
        <authorList>
            <person name="Thawai C."/>
        </authorList>
    </citation>
    <scope>NUCLEOTIDE SEQUENCE [LARGE SCALE GENOMIC DNA]</scope>
    <source>
        <strain evidence="3 4">PLAI 1-29</strain>
    </source>
</reference>
<dbReference type="SMART" id="SM00922">
    <property type="entry name" value="MR_MLE"/>
    <property type="match status" value="1"/>
</dbReference>
<dbReference type="Gene3D" id="3.20.20.120">
    <property type="entry name" value="Enolase-like C-terminal domain"/>
    <property type="match status" value="1"/>
</dbReference>
<dbReference type="Pfam" id="PF02746">
    <property type="entry name" value="MR_MLE_N"/>
    <property type="match status" value="1"/>
</dbReference>
<dbReference type="InterPro" id="IPR018110">
    <property type="entry name" value="Mandel_Rmase/mucon_lact_enz_CS"/>
</dbReference>
<dbReference type="EMBL" id="JAATEN010000005">
    <property type="protein sequence ID" value="NJQ00712.1"/>
    <property type="molecule type" value="Genomic_DNA"/>
</dbReference>
<proteinExistence type="predicted"/>
<dbReference type="NCBIfam" id="NF011654">
    <property type="entry name" value="PRK15072.1"/>
    <property type="match status" value="1"/>
</dbReference>
<dbReference type="InterPro" id="IPR013341">
    <property type="entry name" value="Mandelate_racemase_N_dom"/>
</dbReference>
<comment type="caution">
    <text evidence="3">The sequence shown here is derived from an EMBL/GenBank/DDBJ whole genome shotgun (WGS) entry which is preliminary data.</text>
</comment>
<dbReference type="PANTHER" id="PTHR48080:SF6">
    <property type="entry name" value="STARVATION-SENSING PROTEIN RSPA"/>
    <property type="match status" value="1"/>
</dbReference>
<keyword evidence="4" id="KW-1185">Reference proteome</keyword>
<evidence type="ECO:0000259" key="2">
    <source>
        <dbReference type="SMART" id="SM00922"/>
    </source>
</evidence>
<dbReference type="SFLD" id="SFLDS00001">
    <property type="entry name" value="Enolase"/>
    <property type="match status" value="1"/>
</dbReference>
<dbReference type="Pfam" id="PF13378">
    <property type="entry name" value="MR_MLE_C"/>
    <property type="match status" value="1"/>
</dbReference>
<dbReference type="InterPro" id="IPR013342">
    <property type="entry name" value="Mandelate_racemase_C"/>
</dbReference>
<evidence type="ECO:0000313" key="4">
    <source>
        <dbReference type="Proteomes" id="UP000695264"/>
    </source>
</evidence>
<evidence type="ECO:0000256" key="1">
    <source>
        <dbReference type="SAM" id="MobiDB-lite"/>
    </source>
</evidence>
<name>A0ABX1BYD8_9ACTN</name>
<dbReference type="InterPro" id="IPR034589">
    <property type="entry name" value="D-mannonate_dehydratase-like"/>
</dbReference>
<dbReference type="InterPro" id="IPR029017">
    <property type="entry name" value="Enolase-like_N"/>
</dbReference>
<dbReference type="PANTHER" id="PTHR48080">
    <property type="entry name" value="D-GALACTONATE DEHYDRATASE-RELATED"/>
    <property type="match status" value="1"/>
</dbReference>
<organism evidence="3 4">
    <name type="scientific">Streptomyces zingiberis</name>
    <dbReference type="NCBI Taxonomy" id="2053010"/>
    <lineage>
        <taxon>Bacteria</taxon>
        <taxon>Bacillati</taxon>
        <taxon>Actinomycetota</taxon>
        <taxon>Actinomycetes</taxon>
        <taxon>Kitasatosporales</taxon>
        <taxon>Streptomycetaceae</taxon>
        <taxon>Streptomyces</taxon>
    </lineage>
</organism>
<dbReference type="InterPro" id="IPR034593">
    <property type="entry name" value="DgoD-like"/>
</dbReference>
<dbReference type="SFLD" id="SFLDG00033">
    <property type="entry name" value="mannonate_dehydratase"/>
    <property type="match status" value="1"/>
</dbReference>
<sequence>MNPASPAAPARRPGTRAASGARDSVVAAEVLVTSPGRNYVALKITTAEGLVGWGDATLNGRELAVAAYLRDHVAPLLVGRDPARVEDTWQYLYRGAYWRRGPVTMTAVGAVDLALWDIKGKATGQPVYQLLGGAVRDRILTYTHATGWDVPELLDSLDARREQGFRAVRAQTGVPGLDTVYGVSRGGAAYEPAGRGAAPAEEIWDTDAYLRHAPRALAAVREHAGPELKLLHDAHHRLTPGEAARLGRSLEEVDLFWLEDVTPAENQEVLRHVRRHTTAPLAIGEVFNTVWECQSLITEQLIDYVRTCVTHAGGISHLRRIAALAEIWQVKLGPHGPSDVSPVALAASLHTGLATPNFAIQEYMGYEPRTHEVFRHDWSYADGYLHPGDAPGLGVEVDEALAARFPYEPAYLPVARRRDGSMTDW</sequence>
<feature type="region of interest" description="Disordered" evidence="1">
    <location>
        <begin position="1"/>
        <end position="20"/>
    </location>
</feature>